<dbReference type="GO" id="GO:0003151">
    <property type="term" value="P:outflow tract morphogenesis"/>
    <property type="evidence" value="ECO:0007669"/>
    <property type="project" value="Ensembl"/>
</dbReference>
<dbReference type="VEuPathDB" id="HostDB:ENSMFAG00000000589"/>
<dbReference type="GO" id="GO:0008360">
    <property type="term" value="P:regulation of cell shape"/>
    <property type="evidence" value="ECO:0007669"/>
    <property type="project" value="TreeGrafter"/>
</dbReference>
<dbReference type="SUPFAM" id="SSF81296">
    <property type="entry name" value="E set domains"/>
    <property type="match status" value="3"/>
</dbReference>
<dbReference type="GO" id="GO:0045765">
    <property type="term" value="P:regulation of angiogenesis"/>
    <property type="evidence" value="ECO:0007669"/>
    <property type="project" value="Ensembl"/>
</dbReference>
<keyword evidence="11" id="KW-0675">Receptor</keyword>
<dbReference type="GO" id="GO:0030334">
    <property type="term" value="P:regulation of cell migration"/>
    <property type="evidence" value="ECO:0007669"/>
    <property type="project" value="Ensembl"/>
</dbReference>
<dbReference type="FunFam" id="2.60.40.10:FF:000630">
    <property type="entry name" value="Plexin D1"/>
    <property type="match status" value="1"/>
</dbReference>
<evidence type="ECO:0000256" key="11">
    <source>
        <dbReference type="ARBA" id="ARBA00023170"/>
    </source>
</evidence>
<proteinExistence type="inferred from homology"/>
<dbReference type="PANTHER" id="PTHR22625">
    <property type="entry name" value="PLEXIN"/>
    <property type="match status" value="1"/>
</dbReference>
<keyword evidence="5 14" id="KW-0812">Transmembrane</keyword>
<dbReference type="CDD" id="cd01181">
    <property type="entry name" value="IPT_plexin_repeat3"/>
    <property type="match status" value="1"/>
</dbReference>
<dbReference type="InterPro" id="IPR002909">
    <property type="entry name" value="IPT_dom"/>
</dbReference>
<evidence type="ECO:0000256" key="1">
    <source>
        <dbReference type="ARBA" id="ARBA00004162"/>
    </source>
</evidence>
<dbReference type="GO" id="GO:0001569">
    <property type="term" value="P:branching involved in blood vessel morphogenesis"/>
    <property type="evidence" value="ECO:0007669"/>
    <property type="project" value="Ensembl"/>
</dbReference>
<keyword evidence="17" id="KW-1185">Reference proteome</keyword>
<dbReference type="STRING" id="9541.ENSMFAP00000045758"/>
<dbReference type="Gene3D" id="1.10.506.10">
    <property type="entry name" value="GTPase Activation - p120gap, domain 1"/>
    <property type="match status" value="2"/>
</dbReference>
<dbReference type="SMART" id="SM00429">
    <property type="entry name" value="IPT"/>
    <property type="match status" value="3"/>
</dbReference>
<dbReference type="PANTHER" id="PTHR22625:SF7">
    <property type="entry name" value="PLEXIN-D1"/>
    <property type="match status" value="1"/>
</dbReference>
<name>A0A2K5X8F9_MACFA</name>
<organism evidence="16 17">
    <name type="scientific">Macaca fascicularis</name>
    <name type="common">Crab-eating macaque</name>
    <name type="synonym">Cynomolgus monkey</name>
    <dbReference type="NCBI Taxonomy" id="9541"/>
    <lineage>
        <taxon>Eukaryota</taxon>
        <taxon>Metazoa</taxon>
        <taxon>Chordata</taxon>
        <taxon>Craniata</taxon>
        <taxon>Vertebrata</taxon>
        <taxon>Euteleostomi</taxon>
        <taxon>Mammalia</taxon>
        <taxon>Eutheria</taxon>
        <taxon>Euarchontoglires</taxon>
        <taxon>Primates</taxon>
        <taxon>Haplorrhini</taxon>
        <taxon>Catarrhini</taxon>
        <taxon>Cercopithecidae</taxon>
        <taxon>Cercopithecinae</taxon>
        <taxon>Macaca</taxon>
    </lineage>
</organism>
<dbReference type="Pfam" id="PF01437">
    <property type="entry name" value="PSI"/>
    <property type="match status" value="1"/>
</dbReference>
<keyword evidence="3" id="KW-0217">Developmental protein</keyword>
<evidence type="ECO:0000259" key="15">
    <source>
        <dbReference type="PROSITE" id="PS51004"/>
    </source>
</evidence>
<keyword evidence="10" id="KW-1015">Disulfide bond</keyword>
<dbReference type="AlphaFoldDB" id="A0A2K5X8F9"/>
<dbReference type="GO" id="GO:0043524">
    <property type="term" value="P:negative regulation of neuron apoptotic process"/>
    <property type="evidence" value="ECO:0007669"/>
    <property type="project" value="Ensembl"/>
</dbReference>
<dbReference type="GO" id="GO:0060666">
    <property type="term" value="P:dichotomous subdivision of terminal units involved in salivary gland branching"/>
    <property type="evidence" value="ECO:0007669"/>
    <property type="project" value="Ensembl"/>
</dbReference>
<protein>
    <submittedName>
        <fullName evidence="16">Plexin D1</fullName>
    </submittedName>
</protein>
<dbReference type="SUPFAM" id="SSF103575">
    <property type="entry name" value="Plexin repeat"/>
    <property type="match status" value="1"/>
</dbReference>
<dbReference type="GO" id="GO:0035904">
    <property type="term" value="P:aorta development"/>
    <property type="evidence" value="ECO:0007669"/>
    <property type="project" value="Ensembl"/>
</dbReference>
<dbReference type="GO" id="GO:0008039">
    <property type="term" value="P:synaptic target recognition"/>
    <property type="evidence" value="ECO:0007669"/>
    <property type="project" value="Ensembl"/>
</dbReference>
<dbReference type="GeneTree" id="ENSGT01150000286928"/>
<dbReference type="GO" id="GO:0005886">
    <property type="term" value="C:plasma membrane"/>
    <property type="evidence" value="ECO:0007669"/>
    <property type="project" value="UniProtKB-SubCell"/>
</dbReference>
<evidence type="ECO:0000256" key="14">
    <source>
        <dbReference type="SAM" id="Phobius"/>
    </source>
</evidence>
<dbReference type="Pfam" id="PF08337">
    <property type="entry name" value="Plexin_cytopl"/>
    <property type="match status" value="1"/>
</dbReference>
<dbReference type="InterPro" id="IPR002165">
    <property type="entry name" value="Plexin_repeat"/>
</dbReference>
<evidence type="ECO:0000256" key="10">
    <source>
        <dbReference type="ARBA" id="ARBA00023157"/>
    </source>
</evidence>
<dbReference type="Pfam" id="PF17960">
    <property type="entry name" value="TIG_plexin"/>
    <property type="match status" value="1"/>
</dbReference>
<dbReference type="SUPFAM" id="SSF48350">
    <property type="entry name" value="GTPase activation domain, GAP"/>
    <property type="match status" value="1"/>
</dbReference>
<evidence type="ECO:0000256" key="9">
    <source>
        <dbReference type="ARBA" id="ARBA00023136"/>
    </source>
</evidence>
<sequence>MQVVSRRVVTVAYGEPVHHVMQFDPADSGYLYLMTSHQMARVKVAACNVHSTCGDCVGAADAYCGWCALETRCTLQQDCANSSQHHFWTSASEGPSRCPAMTVLPAEIDVRQEYPGMILQISGSLPSLSGMEMACDYGKNIHTVARVPGPAFGHQIAYCNLLPRDRFPPFPPNQDHVTVEMSVRVNGRNIVKANFTIYDCSRTAQVYPHTACTSCLSAQWPCFWCSQQHSCVSNQSRCEASPNPTSPQDCPRTLLSPLAPVPTGGSQNILVPLANTAFFQIEPLSGPLDGGTLLTIRGRNLGRRLSDVAHGVWIGGVACEPLPDRYTVSEEIVCVTGPAPGPLSDIVTVNASKEGKSRDRFSYVLPLVHSLEPPMGPKAGGTRITIHGNDLHVGSELQVLVNDTDPCTELMRTDTSITCTMPEGALPAPVPVCVRFERRGCVHGNLTFWYMQNPVITAISPRRSPVSGGRTITVAGERFHMVQNVSMAVHHIGREPTLCKVLNSTLITCPSPGALSNASAAVDFFINGRAYADEVAVTEELLDPEEAQRGSRFRLDYLPNPQFSTAKREKWIKHHPGEPLTLVIHKEQDSLGLQSHEYRVKIGQVSCDIQIVSDRIIHCSVNESLGAAEGQLPITIQVGNFNQTIATLQLGGSETAIVVSIVICSVLLLLSVVALFIFCTKSRRAERYWQKTLLQMEEMESQIREEIRKGFAELQTDMTDLTKELNRSQGIPFLEYKHFVTRTFFPKCSSLYEERYVLPSQTLNSQGSSQAQETHPLLGEWKIPESCRPNMEEGISLFSSLLNNKHFLIVFVHALEQQKDFAVRDRCSLASLLTIALHGKLEYYTSIMKELLVDLIDASAAKNPKLMLRRTESVVEKMLTNWMSICMYSCLRETVGEPFFLLLCAIKQQINKGSIDAITGKARYTLNEEWLLRENIEAKPRNLNVSFQGCGMDSLSVRAMDTDTLTQVKEKILEAFCKNVPYSQWPRAEDVDLEWFASSTQSYILRDLDDTSVVEDGRKKLNTLAHYKIPEGASLAMSLIDKKDNTLGRVKDLDTEKYFHLVLPTDELAEPKKSHRQSHRKKVLPEIYLTRLLSTKGTLQKFLDDLFKAILSIREDKPPLAVKYFFDFLEEQAEKRGISDPDTLHIWKTNSLPLRFWVNILKNPQFVFDIDKTDHIDACLSVIAQAFIDACSISDLQLGKVGCSQNQARPMHRARVGCRPWVASSTL</sequence>
<dbReference type="GO" id="GO:0098978">
    <property type="term" value="C:glutamatergic synapse"/>
    <property type="evidence" value="ECO:0007669"/>
    <property type="project" value="Ensembl"/>
</dbReference>
<feature type="domain" description="Sema" evidence="15">
    <location>
        <begin position="1"/>
        <end position="44"/>
    </location>
</feature>
<keyword evidence="6" id="KW-0732">Signal</keyword>
<evidence type="ECO:0000256" key="3">
    <source>
        <dbReference type="ARBA" id="ARBA00022473"/>
    </source>
</evidence>
<reference evidence="16" key="3">
    <citation type="submission" date="2025-09" db="UniProtKB">
        <authorList>
            <consortium name="Ensembl"/>
        </authorList>
    </citation>
    <scope>IDENTIFICATION</scope>
</reference>
<reference evidence="16 17" key="1">
    <citation type="submission" date="2013-03" db="EMBL/GenBank/DDBJ databases">
        <authorList>
            <person name="Warren W."/>
            <person name="Wilson R.K."/>
        </authorList>
    </citation>
    <scope>NUCLEOTIDE SEQUENCE</scope>
</reference>
<accession>A0A2K5X8F9</accession>
<dbReference type="InterPro" id="IPR014756">
    <property type="entry name" value="Ig_E-set"/>
</dbReference>
<dbReference type="Gene3D" id="2.130.10.10">
    <property type="entry name" value="YVTN repeat-like/Quinoprotein amine dehydrogenase"/>
    <property type="match status" value="1"/>
</dbReference>
<dbReference type="InterPro" id="IPR031148">
    <property type="entry name" value="Plexin"/>
</dbReference>
<dbReference type="InterPro" id="IPR041019">
    <property type="entry name" value="TIG1_plexin"/>
</dbReference>
<comment type="caution">
    <text evidence="13">Lacks conserved residue(s) required for the propagation of feature annotation.</text>
</comment>
<dbReference type="InterPro" id="IPR008936">
    <property type="entry name" value="Rho_GTPase_activation_prot"/>
</dbReference>
<dbReference type="FunFam" id="2.60.40.10:FF:000927">
    <property type="entry name" value="Plexin D1"/>
    <property type="match status" value="1"/>
</dbReference>
<feature type="transmembrane region" description="Helical" evidence="14">
    <location>
        <begin position="657"/>
        <end position="679"/>
    </location>
</feature>
<dbReference type="GO" id="GO:0060976">
    <property type="term" value="P:coronary vasculature development"/>
    <property type="evidence" value="ECO:0007669"/>
    <property type="project" value="Ensembl"/>
</dbReference>
<dbReference type="GO" id="GO:0017154">
    <property type="term" value="F:semaphorin receptor activity"/>
    <property type="evidence" value="ECO:0007669"/>
    <property type="project" value="Ensembl"/>
</dbReference>
<dbReference type="InterPro" id="IPR016201">
    <property type="entry name" value="PSI"/>
</dbReference>
<keyword evidence="9 14" id="KW-0472">Membrane</keyword>
<dbReference type="GO" id="GO:0003279">
    <property type="term" value="P:cardiac septum development"/>
    <property type="evidence" value="ECO:0007669"/>
    <property type="project" value="Ensembl"/>
</dbReference>
<dbReference type="GO" id="GO:0030027">
    <property type="term" value="C:lamellipodium"/>
    <property type="evidence" value="ECO:0007669"/>
    <property type="project" value="Ensembl"/>
</dbReference>
<evidence type="ECO:0000313" key="16">
    <source>
        <dbReference type="Ensembl" id="ENSMFAP00000045758.2"/>
    </source>
</evidence>
<evidence type="ECO:0000256" key="8">
    <source>
        <dbReference type="ARBA" id="ARBA00022989"/>
    </source>
</evidence>
<dbReference type="PROSITE" id="PS51004">
    <property type="entry name" value="SEMA"/>
    <property type="match status" value="1"/>
</dbReference>
<keyword evidence="8 14" id="KW-1133">Transmembrane helix</keyword>
<dbReference type="GO" id="GO:0007416">
    <property type="term" value="P:synapse assembly"/>
    <property type="evidence" value="ECO:0007669"/>
    <property type="project" value="Ensembl"/>
</dbReference>
<dbReference type="FunFam" id="3.10.20.90:FF:000098">
    <property type="entry name" value="Plexin D1"/>
    <property type="match status" value="1"/>
</dbReference>
<keyword evidence="7" id="KW-0677">Repeat</keyword>
<dbReference type="Gene3D" id="3.10.20.90">
    <property type="entry name" value="Phosphatidylinositol 3-kinase Catalytic Subunit, Chain A, domain 1"/>
    <property type="match status" value="1"/>
</dbReference>
<comment type="similarity">
    <text evidence="2">Belongs to the plexin family.</text>
</comment>
<evidence type="ECO:0000256" key="6">
    <source>
        <dbReference type="ARBA" id="ARBA00022729"/>
    </source>
</evidence>
<evidence type="ECO:0000256" key="7">
    <source>
        <dbReference type="ARBA" id="ARBA00022737"/>
    </source>
</evidence>
<evidence type="ECO:0000256" key="4">
    <source>
        <dbReference type="ARBA" id="ARBA00022475"/>
    </source>
</evidence>
<dbReference type="Ensembl" id="ENSMFAT00000020062.2">
    <property type="protein sequence ID" value="ENSMFAP00000045758.2"/>
    <property type="gene ID" value="ENSMFAG00000000589.2"/>
</dbReference>
<dbReference type="Gene3D" id="2.60.40.10">
    <property type="entry name" value="Immunoglobulins"/>
    <property type="match status" value="4"/>
</dbReference>
<dbReference type="GO" id="GO:0050772">
    <property type="term" value="P:positive regulation of axonogenesis"/>
    <property type="evidence" value="ECO:0007669"/>
    <property type="project" value="TreeGrafter"/>
</dbReference>
<dbReference type="InterPro" id="IPR013548">
    <property type="entry name" value="Plexin_cytoplasmic_RasGAP_dom"/>
</dbReference>
<evidence type="ECO:0000256" key="12">
    <source>
        <dbReference type="ARBA" id="ARBA00023180"/>
    </source>
</evidence>
<dbReference type="CDD" id="cd01179">
    <property type="entry name" value="IPT_plexin_repeat2"/>
    <property type="match status" value="1"/>
</dbReference>
<dbReference type="GO" id="GO:0030424">
    <property type="term" value="C:axon"/>
    <property type="evidence" value="ECO:0007669"/>
    <property type="project" value="Ensembl"/>
</dbReference>
<dbReference type="Pfam" id="PF20170">
    <property type="entry name" value="Plexin_RBD"/>
    <property type="match status" value="1"/>
</dbReference>
<reference evidence="16" key="2">
    <citation type="submission" date="2025-08" db="UniProtKB">
        <authorList>
            <consortium name="Ensembl"/>
        </authorList>
    </citation>
    <scope>IDENTIFICATION</scope>
</reference>
<dbReference type="GO" id="GO:0001822">
    <property type="term" value="P:kidney development"/>
    <property type="evidence" value="ECO:0007669"/>
    <property type="project" value="Ensembl"/>
</dbReference>
<dbReference type="GO" id="GO:0019904">
    <property type="term" value="F:protein domain specific binding"/>
    <property type="evidence" value="ECO:0007669"/>
    <property type="project" value="Ensembl"/>
</dbReference>
<gene>
    <name evidence="16" type="primary">PLXND1</name>
</gene>
<evidence type="ECO:0000256" key="2">
    <source>
        <dbReference type="ARBA" id="ARBA00010297"/>
    </source>
</evidence>
<evidence type="ECO:0000256" key="13">
    <source>
        <dbReference type="PROSITE-ProRule" id="PRU00352"/>
    </source>
</evidence>
<evidence type="ECO:0000313" key="17">
    <source>
        <dbReference type="Proteomes" id="UP000233100"/>
    </source>
</evidence>
<keyword evidence="12" id="KW-0325">Glycoprotein</keyword>
<dbReference type="GO" id="GO:0044297">
    <property type="term" value="C:cell body"/>
    <property type="evidence" value="ECO:0007669"/>
    <property type="project" value="Ensembl"/>
</dbReference>
<dbReference type="CDD" id="cd01180">
    <property type="entry name" value="IPT_plexin_repeat1"/>
    <property type="match status" value="1"/>
</dbReference>
<dbReference type="GO" id="GO:0043542">
    <property type="term" value="P:endothelial cell migration"/>
    <property type="evidence" value="ECO:0007669"/>
    <property type="project" value="Ensembl"/>
</dbReference>
<dbReference type="FunFam" id="2.60.40.10:FF:000728">
    <property type="entry name" value="Plexin D1"/>
    <property type="match status" value="1"/>
</dbReference>
<dbReference type="InterPro" id="IPR015943">
    <property type="entry name" value="WD40/YVTN_repeat-like_dom_sf"/>
</dbReference>
<dbReference type="InterPro" id="IPR013783">
    <property type="entry name" value="Ig-like_fold"/>
</dbReference>
<dbReference type="Proteomes" id="UP000233100">
    <property type="component" value="Chromosome 2"/>
</dbReference>
<dbReference type="Pfam" id="PF01833">
    <property type="entry name" value="TIG"/>
    <property type="match status" value="3"/>
</dbReference>
<comment type="subcellular location">
    <subcellularLocation>
        <location evidence="1">Cell membrane</location>
        <topology evidence="1">Single-pass membrane protein</topology>
    </subcellularLocation>
</comment>
<dbReference type="GO" id="GO:0007162">
    <property type="term" value="P:negative regulation of cell adhesion"/>
    <property type="evidence" value="ECO:0007669"/>
    <property type="project" value="TreeGrafter"/>
</dbReference>
<dbReference type="Bgee" id="ENSMFAG00000000589">
    <property type="expression patterns" value="Expressed in lung and 13 other cell types or tissues"/>
</dbReference>
<evidence type="ECO:0000256" key="5">
    <source>
        <dbReference type="ARBA" id="ARBA00022692"/>
    </source>
</evidence>
<dbReference type="InterPro" id="IPR046800">
    <property type="entry name" value="Plexin_RBD"/>
</dbReference>
<dbReference type="SMART" id="SM00423">
    <property type="entry name" value="PSI"/>
    <property type="match status" value="2"/>
</dbReference>
<dbReference type="FunFam" id="1.10.506.10:FF:000025">
    <property type="entry name" value="Plexin D1"/>
    <property type="match status" value="1"/>
</dbReference>
<keyword evidence="4" id="KW-1003">Cell membrane</keyword>
<dbReference type="InterPro" id="IPR001627">
    <property type="entry name" value="Semap_dom"/>
</dbReference>
<dbReference type="GO" id="GO:0002116">
    <property type="term" value="C:semaphorin receptor complex"/>
    <property type="evidence" value="ECO:0007669"/>
    <property type="project" value="TreeGrafter"/>
</dbReference>